<keyword evidence="9" id="KW-0057">Aromatic amino acid biosynthesis</keyword>
<dbReference type="PANTHER" id="PTHR21363:SF0">
    <property type="entry name" value="PREPHENATE DEHYDROGENASE [NADP(+)]"/>
    <property type="match status" value="1"/>
</dbReference>
<comment type="pathway">
    <text evidence="1">Amino-acid biosynthesis; L-tyrosine biosynthesis; (4-hydroxyphenyl)pyruvate from prephenate (NAD(+) route): step 1/1.</text>
</comment>
<keyword evidence="7 14" id="KW-0560">Oxidoreductase</keyword>
<dbReference type="UniPathway" id="UPA00122">
    <property type="reaction ID" value="UER00961"/>
</dbReference>
<accession>A0A5Q2TNX6</accession>
<dbReference type="Gene3D" id="3.40.50.720">
    <property type="entry name" value="NAD(P)-binding Rossmann-like Domain"/>
    <property type="match status" value="1"/>
</dbReference>
<dbReference type="InterPro" id="IPR036291">
    <property type="entry name" value="NAD(P)-bd_dom_sf"/>
</dbReference>
<dbReference type="PROSITE" id="PS51671">
    <property type="entry name" value="ACT"/>
    <property type="match status" value="1"/>
</dbReference>
<dbReference type="InterPro" id="IPR046826">
    <property type="entry name" value="PDH_N"/>
</dbReference>
<evidence type="ECO:0000256" key="9">
    <source>
        <dbReference type="ARBA" id="ARBA00023141"/>
    </source>
</evidence>
<name>A0A5Q2TNX6_9BACI</name>
<dbReference type="Gene3D" id="1.10.3660.10">
    <property type="entry name" value="6-phosphogluconate dehydrogenase C-terminal like domain"/>
    <property type="match status" value="1"/>
</dbReference>
<evidence type="ECO:0000256" key="7">
    <source>
        <dbReference type="ARBA" id="ARBA00023002"/>
    </source>
</evidence>
<protein>
    <recommendedName>
        <fullName evidence="4">Prephenate dehydrogenase</fullName>
        <ecNumber evidence="3">1.3.1.12</ecNumber>
    </recommendedName>
</protein>
<feature type="coiled-coil region" evidence="11">
    <location>
        <begin position="241"/>
        <end position="268"/>
    </location>
</feature>
<dbReference type="Proteomes" id="UP000339690">
    <property type="component" value="Chromosome"/>
</dbReference>
<dbReference type="InterPro" id="IPR003099">
    <property type="entry name" value="Prephen_DH"/>
</dbReference>
<sequence>MVKQTVLIAGLGLIGGSLALSIRETKEVRLIGYDSNYSTLEYAKMNKIVDDVYNDFTEAVVQADICILAAPVSVTVDLINILNKLTFKKSIIVTDVGSVKGPIMDVASKLDSPNIAFIGGHPMAGSHKKGIQAAKKHLFENAIYVLSPTDSSTEEDLERLQALLTPTKSKFIILEPDEHDEMTSVISHFPHLIASSLVHQARNWQKTHPYIHKLAAGGFRDITRIASSNPLMWRDIFFQNRSKMSRLMDDWIEEMKQLKNLIDTGEKTQIEKYLEQAREYRDGLDSGKQGAIPSYYDVYVDIFDQPGAILKVIELLANHDISINNIEILEIREGITGVLRLSFQNENDQKLSQAVLKKNHYDTVIEE</sequence>
<evidence type="ECO:0000256" key="6">
    <source>
        <dbReference type="ARBA" id="ARBA00022605"/>
    </source>
</evidence>
<dbReference type="KEGG" id="grc:GI584_12420"/>
<evidence type="ECO:0000313" key="14">
    <source>
        <dbReference type="EMBL" id="QGH34788.1"/>
    </source>
</evidence>
<dbReference type="InterPro" id="IPR050812">
    <property type="entry name" value="Preph/Arog_dehydrog"/>
</dbReference>
<dbReference type="PANTHER" id="PTHR21363">
    <property type="entry name" value="PREPHENATE DEHYDROGENASE"/>
    <property type="match status" value="1"/>
</dbReference>
<keyword evidence="11" id="KW-0175">Coiled coil</keyword>
<evidence type="ECO:0000259" key="12">
    <source>
        <dbReference type="PROSITE" id="PS51176"/>
    </source>
</evidence>
<keyword evidence="6" id="KW-0028">Amino-acid biosynthesis</keyword>
<evidence type="ECO:0000256" key="2">
    <source>
        <dbReference type="ARBA" id="ARBA00007964"/>
    </source>
</evidence>
<dbReference type="AlphaFoldDB" id="A0A5Q2TNX6"/>
<dbReference type="SUPFAM" id="SSF55021">
    <property type="entry name" value="ACT-like"/>
    <property type="match status" value="1"/>
</dbReference>
<reference evidence="14 15" key="1">
    <citation type="submission" date="2019-11" db="EMBL/GenBank/DDBJ databases">
        <title>Gracilibacillus salitolerans sp. nov., a moderate halophile isolated from a saline soil in northwest China.</title>
        <authorList>
            <person name="Gan L."/>
        </authorList>
    </citation>
    <scope>NUCLEOTIDE SEQUENCE [LARGE SCALE GENOMIC DNA]</scope>
    <source>
        <strain evidence="14 15">SCU50</strain>
    </source>
</reference>
<dbReference type="GO" id="GO:0008977">
    <property type="term" value="F:prephenate dehydrogenase (NAD+) activity"/>
    <property type="evidence" value="ECO:0007669"/>
    <property type="project" value="UniProtKB-EC"/>
</dbReference>
<evidence type="ECO:0000256" key="11">
    <source>
        <dbReference type="SAM" id="Coils"/>
    </source>
</evidence>
<dbReference type="InterPro" id="IPR046825">
    <property type="entry name" value="PDH_C"/>
</dbReference>
<keyword evidence="15" id="KW-1185">Reference proteome</keyword>
<evidence type="ECO:0000256" key="4">
    <source>
        <dbReference type="ARBA" id="ARBA00016891"/>
    </source>
</evidence>
<organism evidence="14 15">
    <name type="scientific">Gracilibacillus salitolerans</name>
    <dbReference type="NCBI Taxonomy" id="2663022"/>
    <lineage>
        <taxon>Bacteria</taxon>
        <taxon>Bacillati</taxon>
        <taxon>Bacillota</taxon>
        <taxon>Bacilli</taxon>
        <taxon>Bacillales</taxon>
        <taxon>Bacillaceae</taxon>
        <taxon>Gracilibacillus</taxon>
    </lineage>
</organism>
<evidence type="ECO:0000256" key="8">
    <source>
        <dbReference type="ARBA" id="ARBA00023027"/>
    </source>
</evidence>
<dbReference type="SUPFAM" id="SSF51735">
    <property type="entry name" value="NAD(P)-binding Rossmann-fold domains"/>
    <property type="match status" value="1"/>
</dbReference>
<dbReference type="FunFam" id="1.10.3660.10:FF:000003">
    <property type="entry name" value="Prephenate dehydrogenase"/>
    <property type="match status" value="1"/>
</dbReference>
<dbReference type="InterPro" id="IPR045865">
    <property type="entry name" value="ACT-like_dom_sf"/>
</dbReference>
<keyword evidence="5" id="KW-0827">Tyrosine biosynthesis</keyword>
<proteinExistence type="inferred from homology"/>
<evidence type="ECO:0000256" key="10">
    <source>
        <dbReference type="ARBA" id="ARBA00049260"/>
    </source>
</evidence>
<evidence type="ECO:0000256" key="1">
    <source>
        <dbReference type="ARBA" id="ARBA00005067"/>
    </source>
</evidence>
<dbReference type="Gene3D" id="3.30.70.260">
    <property type="match status" value="1"/>
</dbReference>
<dbReference type="Pfam" id="PF02153">
    <property type="entry name" value="PDH_N"/>
    <property type="match status" value="1"/>
</dbReference>
<keyword evidence="8" id="KW-0520">NAD</keyword>
<dbReference type="GO" id="GO:0006571">
    <property type="term" value="P:tyrosine biosynthetic process"/>
    <property type="evidence" value="ECO:0007669"/>
    <property type="project" value="UniProtKB-UniPathway"/>
</dbReference>
<dbReference type="Pfam" id="PF20463">
    <property type="entry name" value="PDH_C"/>
    <property type="match status" value="1"/>
</dbReference>
<dbReference type="CDD" id="cd04909">
    <property type="entry name" value="ACT_PDH-BS"/>
    <property type="match status" value="1"/>
</dbReference>
<comment type="similarity">
    <text evidence="2">Belongs to the prephenate/arogenate dehydrogenase family.</text>
</comment>
<dbReference type="GO" id="GO:0004665">
    <property type="term" value="F:prephenate dehydrogenase (NADP+) activity"/>
    <property type="evidence" value="ECO:0007669"/>
    <property type="project" value="InterPro"/>
</dbReference>
<gene>
    <name evidence="14" type="ORF">GI584_12420</name>
</gene>
<dbReference type="InterPro" id="IPR002912">
    <property type="entry name" value="ACT_dom"/>
</dbReference>
<dbReference type="EC" id="1.3.1.12" evidence="3"/>
<feature type="domain" description="ACT" evidence="13">
    <location>
        <begin position="297"/>
        <end position="367"/>
    </location>
</feature>
<evidence type="ECO:0000313" key="15">
    <source>
        <dbReference type="Proteomes" id="UP000339690"/>
    </source>
</evidence>
<dbReference type="GO" id="GO:0070403">
    <property type="term" value="F:NAD+ binding"/>
    <property type="evidence" value="ECO:0007669"/>
    <property type="project" value="InterPro"/>
</dbReference>
<evidence type="ECO:0000256" key="5">
    <source>
        <dbReference type="ARBA" id="ARBA00022498"/>
    </source>
</evidence>
<evidence type="ECO:0000259" key="13">
    <source>
        <dbReference type="PROSITE" id="PS51671"/>
    </source>
</evidence>
<dbReference type="EMBL" id="CP045915">
    <property type="protein sequence ID" value="QGH34788.1"/>
    <property type="molecule type" value="Genomic_DNA"/>
</dbReference>
<evidence type="ECO:0000256" key="3">
    <source>
        <dbReference type="ARBA" id="ARBA00012068"/>
    </source>
</evidence>
<dbReference type="NCBIfam" id="NF005107">
    <property type="entry name" value="PRK06545.1-5"/>
    <property type="match status" value="1"/>
</dbReference>
<feature type="domain" description="Prephenate/arogenate dehydrogenase" evidence="12">
    <location>
        <begin position="4"/>
        <end position="292"/>
    </location>
</feature>
<dbReference type="SUPFAM" id="SSF48179">
    <property type="entry name" value="6-phosphogluconate dehydrogenase C-terminal domain-like"/>
    <property type="match status" value="1"/>
</dbReference>
<dbReference type="FunFam" id="3.40.50.720:FF:000208">
    <property type="entry name" value="Prephenate dehydrogenase"/>
    <property type="match status" value="1"/>
</dbReference>
<dbReference type="PROSITE" id="PS51176">
    <property type="entry name" value="PDH_ADH"/>
    <property type="match status" value="1"/>
</dbReference>
<dbReference type="InterPro" id="IPR008927">
    <property type="entry name" value="6-PGluconate_DH-like_C_sf"/>
</dbReference>
<comment type="catalytic activity">
    <reaction evidence="10">
        <text>prephenate + NAD(+) = 3-(4-hydroxyphenyl)pyruvate + CO2 + NADH</text>
        <dbReference type="Rhea" id="RHEA:13869"/>
        <dbReference type="ChEBI" id="CHEBI:16526"/>
        <dbReference type="ChEBI" id="CHEBI:29934"/>
        <dbReference type="ChEBI" id="CHEBI:36242"/>
        <dbReference type="ChEBI" id="CHEBI:57540"/>
        <dbReference type="ChEBI" id="CHEBI:57945"/>
        <dbReference type="EC" id="1.3.1.12"/>
    </reaction>
</comment>